<evidence type="ECO:0000313" key="5">
    <source>
        <dbReference type="Proteomes" id="UP001058860"/>
    </source>
</evidence>
<dbReference type="InterPro" id="IPR036388">
    <property type="entry name" value="WH-like_DNA-bd_sf"/>
</dbReference>
<dbReference type="PRINTS" id="PR00038">
    <property type="entry name" value="HTHLUXR"/>
</dbReference>
<dbReference type="PANTHER" id="PTHR45228:SF4">
    <property type="entry name" value="LIPOPROTEIN"/>
    <property type="match status" value="1"/>
</dbReference>
<dbReference type="SMART" id="SM00471">
    <property type="entry name" value="HDc"/>
    <property type="match status" value="1"/>
</dbReference>
<evidence type="ECO:0000259" key="1">
    <source>
        <dbReference type="PROSITE" id="PS50043"/>
    </source>
</evidence>
<feature type="domain" description="HTH luxR-type" evidence="1">
    <location>
        <begin position="440"/>
        <end position="505"/>
    </location>
</feature>
<keyword evidence="5" id="KW-1185">Reference proteome</keyword>
<protein>
    <submittedName>
        <fullName evidence="4">LuxR C-terminal-related transcriptional regulator</fullName>
    </submittedName>
</protein>
<dbReference type="InterPro" id="IPR016032">
    <property type="entry name" value="Sig_transdc_resp-reg_C-effctor"/>
</dbReference>
<name>A0ABY5PIL4_9ACTN</name>
<sequence length="511" mass="54343">MPTSPVRLTEILASLSLATDLATGSQPDKALRVCLAACTVGEALGLDDDELADLHQAALLRAIGCTAHAAENAELFDDDLAFQRDMHEVDLADPSSLDHFGAWAGDERGAQLRARFAHAIPTIGPTAARFGCEASRSLGAALTLRPGAIAALDEVYERYDGLGIPDGRAGDALTITARVTHAAEQAVIAYDAGGWDWAAEQLRRRSGGHLDPVIAGAALEAGDALVAAVTDPDPLRAVLGAEPGSPRFVQADEVDRALEAVADFVDLKSRYTLGHSRGVAELAARAGELSGLDEDGIRDVRRAGLVHDVGRASVSTTTWERAGELTPGERDRVRLHTYWTERVLARAPATADIARTASSHHERLDGSGYHRGASGPTIDRGARLLAAADALHAMREPRPHRPARSLEDAARELQEDARAGRLDANAVGAVLEAAGVKPTRPALPHDLTEREVEVLRLVARGMTNRQIAEELVVSPRTVQHHVSHVFDKVGRRTRAGAAVFAMEHGLVSDAE</sequence>
<dbReference type="CDD" id="cd06170">
    <property type="entry name" value="LuxR_C_like"/>
    <property type="match status" value="1"/>
</dbReference>
<gene>
    <name evidence="4" type="ORF">LRS13_02650</name>
</gene>
<dbReference type="InterPro" id="IPR037522">
    <property type="entry name" value="HD_GYP_dom"/>
</dbReference>
<dbReference type="SUPFAM" id="SSF109604">
    <property type="entry name" value="HD-domain/PDEase-like"/>
    <property type="match status" value="1"/>
</dbReference>
<dbReference type="SUPFAM" id="SSF46894">
    <property type="entry name" value="C-terminal effector domain of the bipartite response regulators"/>
    <property type="match status" value="1"/>
</dbReference>
<dbReference type="PROSITE" id="PS50043">
    <property type="entry name" value="HTH_LUXR_2"/>
    <property type="match status" value="1"/>
</dbReference>
<dbReference type="SMART" id="SM00421">
    <property type="entry name" value="HTH_LUXR"/>
    <property type="match status" value="1"/>
</dbReference>
<dbReference type="RefSeq" id="WP_353864933.1">
    <property type="nucleotide sequence ID" value="NZ_CP088295.1"/>
</dbReference>
<evidence type="ECO:0000259" key="2">
    <source>
        <dbReference type="PROSITE" id="PS51831"/>
    </source>
</evidence>
<dbReference type="Proteomes" id="UP001058860">
    <property type="component" value="Chromosome"/>
</dbReference>
<dbReference type="EMBL" id="CP088295">
    <property type="protein sequence ID" value="UUY04451.1"/>
    <property type="molecule type" value="Genomic_DNA"/>
</dbReference>
<evidence type="ECO:0000259" key="3">
    <source>
        <dbReference type="PROSITE" id="PS51832"/>
    </source>
</evidence>
<dbReference type="PROSITE" id="PS51832">
    <property type="entry name" value="HD_GYP"/>
    <property type="match status" value="1"/>
</dbReference>
<dbReference type="InterPro" id="IPR052020">
    <property type="entry name" value="Cyclic_di-GMP/3'3'-cGAMP_PDE"/>
</dbReference>
<accession>A0ABY5PIL4</accession>
<dbReference type="InterPro" id="IPR006674">
    <property type="entry name" value="HD_domain"/>
</dbReference>
<dbReference type="InterPro" id="IPR003607">
    <property type="entry name" value="HD/PDEase_dom"/>
</dbReference>
<feature type="domain" description="HD-GYP" evidence="3">
    <location>
        <begin position="250"/>
        <end position="446"/>
    </location>
</feature>
<feature type="domain" description="HD" evidence="2">
    <location>
        <begin position="272"/>
        <end position="394"/>
    </location>
</feature>
<proteinExistence type="predicted"/>
<dbReference type="CDD" id="cd00077">
    <property type="entry name" value="HDc"/>
    <property type="match status" value="1"/>
</dbReference>
<dbReference type="Gene3D" id="1.10.10.10">
    <property type="entry name" value="Winged helix-like DNA-binding domain superfamily/Winged helix DNA-binding domain"/>
    <property type="match status" value="1"/>
</dbReference>
<evidence type="ECO:0000313" key="4">
    <source>
        <dbReference type="EMBL" id="UUY04451.1"/>
    </source>
</evidence>
<dbReference type="Pfam" id="PF00196">
    <property type="entry name" value="GerE"/>
    <property type="match status" value="1"/>
</dbReference>
<dbReference type="Gene3D" id="1.10.3210.10">
    <property type="entry name" value="Hypothetical protein af1432"/>
    <property type="match status" value="1"/>
</dbReference>
<reference evidence="5" key="1">
    <citation type="submission" date="2021-11" db="EMBL/GenBank/DDBJ databases">
        <title>Cultivation dependent microbiological survey of springs from the worlds oldest radium mine currently devoted to the extraction of radon-saturated water.</title>
        <authorList>
            <person name="Kapinusova G."/>
            <person name="Smrhova T."/>
            <person name="Strejcek M."/>
            <person name="Suman J."/>
            <person name="Jani K."/>
            <person name="Pajer P."/>
            <person name="Uhlik O."/>
        </authorList>
    </citation>
    <scope>NUCLEOTIDE SEQUENCE [LARGE SCALE GENOMIC DNA]</scope>
    <source>
        <strain evidence="5">J379</strain>
    </source>
</reference>
<dbReference type="Pfam" id="PF13487">
    <property type="entry name" value="HD_5"/>
    <property type="match status" value="1"/>
</dbReference>
<dbReference type="PROSITE" id="PS00622">
    <property type="entry name" value="HTH_LUXR_1"/>
    <property type="match status" value="1"/>
</dbReference>
<organism evidence="4 5">
    <name type="scientific">Svornostia abyssi</name>
    <dbReference type="NCBI Taxonomy" id="2898438"/>
    <lineage>
        <taxon>Bacteria</taxon>
        <taxon>Bacillati</taxon>
        <taxon>Actinomycetota</taxon>
        <taxon>Thermoleophilia</taxon>
        <taxon>Solirubrobacterales</taxon>
        <taxon>Baekduiaceae</taxon>
        <taxon>Svornostia</taxon>
    </lineage>
</organism>
<dbReference type="PROSITE" id="PS51831">
    <property type="entry name" value="HD"/>
    <property type="match status" value="1"/>
</dbReference>
<dbReference type="PANTHER" id="PTHR45228">
    <property type="entry name" value="CYCLIC DI-GMP PHOSPHODIESTERASE TM_0186-RELATED"/>
    <property type="match status" value="1"/>
</dbReference>
<dbReference type="InterPro" id="IPR000792">
    <property type="entry name" value="Tscrpt_reg_LuxR_C"/>
</dbReference>